<gene>
    <name evidence="14" type="ORF">A2397_05640</name>
</gene>
<dbReference type="GO" id="GO:0003677">
    <property type="term" value="F:DNA binding"/>
    <property type="evidence" value="ECO:0007669"/>
    <property type="project" value="UniProtKB-UniRule"/>
</dbReference>
<dbReference type="GO" id="GO:0043139">
    <property type="term" value="F:5'-3' DNA helicase activity"/>
    <property type="evidence" value="ECO:0007669"/>
    <property type="project" value="UniProtKB-EC"/>
</dbReference>
<keyword evidence="5 12" id="KW-0378">Hydrolase</keyword>
<dbReference type="GO" id="GO:0006269">
    <property type="term" value="P:DNA replication, synthesis of primer"/>
    <property type="evidence" value="ECO:0007669"/>
    <property type="project" value="UniProtKB-UniRule"/>
</dbReference>
<evidence type="ECO:0000256" key="1">
    <source>
        <dbReference type="ARBA" id="ARBA00008428"/>
    </source>
</evidence>
<comment type="function">
    <text evidence="12">The main replicative DNA helicase, it participates in initiation and elongation during chromosome replication. Travels ahead of the DNA replisome, separating dsDNA into templates for DNA synthesis. A processive ATP-dependent 5'-3' DNA helicase it has DNA-dependent ATPase activity.</text>
</comment>
<dbReference type="InterPro" id="IPR016136">
    <property type="entry name" value="DNA_helicase_N/primase_C"/>
</dbReference>
<evidence type="ECO:0000256" key="9">
    <source>
        <dbReference type="ARBA" id="ARBA00023235"/>
    </source>
</evidence>
<dbReference type="PROSITE" id="PS51199">
    <property type="entry name" value="SF4_HELICASE"/>
    <property type="match status" value="1"/>
</dbReference>
<evidence type="ECO:0000256" key="6">
    <source>
        <dbReference type="ARBA" id="ARBA00022806"/>
    </source>
</evidence>
<keyword evidence="7 12" id="KW-0067">ATP-binding</keyword>
<dbReference type="Pfam" id="PF00772">
    <property type="entry name" value="DnaB"/>
    <property type="match status" value="1"/>
</dbReference>
<dbReference type="Pfam" id="PF03796">
    <property type="entry name" value="DnaB_C"/>
    <property type="match status" value="1"/>
</dbReference>
<comment type="similarity">
    <text evidence="1 12">Belongs to the helicase family. DnaB subfamily.</text>
</comment>
<evidence type="ECO:0000256" key="3">
    <source>
        <dbReference type="ARBA" id="ARBA00022705"/>
    </source>
</evidence>
<dbReference type="GO" id="GO:0005829">
    <property type="term" value="C:cytosol"/>
    <property type="evidence" value="ECO:0007669"/>
    <property type="project" value="TreeGrafter"/>
</dbReference>
<keyword evidence="4 12" id="KW-0547">Nucleotide-binding</keyword>
<evidence type="ECO:0000256" key="11">
    <source>
        <dbReference type="NCBIfam" id="TIGR00665"/>
    </source>
</evidence>
<comment type="catalytic activity">
    <reaction evidence="10 12">
        <text>ATP + H2O = ADP + phosphate + H(+)</text>
        <dbReference type="Rhea" id="RHEA:13065"/>
        <dbReference type="ChEBI" id="CHEBI:15377"/>
        <dbReference type="ChEBI" id="CHEBI:15378"/>
        <dbReference type="ChEBI" id="CHEBI:30616"/>
        <dbReference type="ChEBI" id="CHEBI:43474"/>
        <dbReference type="ChEBI" id="CHEBI:456216"/>
        <dbReference type="EC" id="5.6.2.3"/>
    </reaction>
</comment>
<dbReference type="EMBL" id="MEXR01000062">
    <property type="protein sequence ID" value="OGD08193.1"/>
    <property type="molecule type" value="Genomic_DNA"/>
</dbReference>
<name>A0A1F4ZP70_9BACT</name>
<dbReference type="FunFam" id="1.10.860.10:FF:000001">
    <property type="entry name" value="Replicative DNA helicase"/>
    <property type="match status" value="1"/>
</dbReference>
<evidence type="ECO:0000256" key="12">
    <source>
        <dbReference type="RuleBase" id="RU362085"/>
    </source>
</evidence>
<dbReference type="InterPro" id="IPR036185">
    <property type="entry name" value="DNA_heli_DnaB-like_N_sf"/>
</dbReference>
<keyword evidence="3 12" id="KW-0235">DNA replication</keyword>
<reference evidence="14 15" key="1">
    <citation type="journal article" date="2016" name="Nat. Commun.">
        <title>Thousands of microbial genomes shed light on interconnected biogeochemical processes in an aquifer system.</title>
        <authorList>
            <person name="Anantharaman K."/>
            <person name="Brown C.T."/>
            <person name="Hug L.A."/>
            <person name="Sharon I."/>
            <person name="Castelle C.J."/>
            <person name="Probst A.J."/>
            <person name="Thomas B.C."/>
            <person name="Singh A."/>
            <person name="Wilkins M.J."/>
            <person name="Karaoz U."/>
            <person name="Brodie E.L."/>
            <person name="Williams K.H."/>
            <person name="Hubbard S.S."/>
            <person name="Banfield J.F."/>
        </authorList>
    </citation>
    <scope>NUCLEOTIDE SEQUENCE [LARGE SCALE GENOMIC DNA]</scope>
</reference>
<dbReference type="PANTHER" id="PTHR30153:SF2">
    <property type="entry name" value="REPLICATIVE DNA HELICASE"/>
    <property type="match status" value="1"/>
</dbReference>
<proteinExistence type="inferred from homology"/>
<dbReference type="Gene3D" id="1.10.860.10">
    <property type="entry name" value="DNAb Helicase, Chain A"/>
    <property type="match status" value="1"/>
</dbReference>
<dbReference type="EC" id="5.6.2.3" evidence="11 12"/>
<dbReference type="SUPFAM" id="SSF48024">
    <property type="entry name" value="N-terminal domain of DnaB helicase"/>
    <property type="match status" value="1"/>
</dbReference>
<dbReference type="Gene3D" id="3.40.50.300">
    <property type="entry name" value="P-loop containing nucleotide triphosphate hydrolases"/>
    <property type="match status" value="1"/>
</dbReference>
<keyword evidence="6 12" id="KW-0347">Helicase</keyword>
<dbReference type="InterPro" id="IPR007694">
    <property type="entry name" value="DNA_helicase_DnaB-like_C"/>
</dbReference>
<evidence type="ECO:0000313" key="15">
    <source>
        <dbReference type="Proteomes" id="UP000176424"/>
    </source>
</evidence>
<dbReference type="InterPro" id="IPR027417">
    <property type="entry name" value="P-loop_NTPase"/>
</dbReference>
<comment type="caution">
    <text evidence="14">The sequence shown here is derived from an EMBL/GenBank/DDBJ whole genome shotgun (WGS) entry which is preliminary data.</text>
</comment>
<feature type="domain" description="SF4 helicase" evidence="13">
    <location>
        <begin position="176"/>
        <end position="436"/>
    </location>
</feature>
<organism evidence="14 15">
    <name type="scientific">Candidatus Amesbacteria bacterium RIFOXYB1_FULL_44_23</name>
    <dbReference type="NCBI Taxonomy" id="1797263"/>
    <lineage>
        <taxon>Bacteria</taxon>
        <taxon>Candidatus Amesiibacteriota</taxon>
    </lineage>
</organism>
<evidence type="ECO:0000256" key="5">
    <source>
        <dbReference type="ARBA" id="ARBA00022801"/>
    </source>
</evidence>
<evidence type="ECO:0000313" key="14">
    <source>
        <dbReference type="EMBL" id="OGD08193.1"/>
    </source>
</evidence>
<dbReference type="InterPro" id="IPR007693">
    <property type="entry name" value="DNA_helicase_DnaB-like_N"/>
</dbReference>
<dbReference type="GO" id="GO:0005524">
    <property type="term" value="F:ATP binding"/>
    <property type="evidence" value="ECO:0007669"/>
    <property type="project" value="UniProtKB-UniRule"/>
</dbReference>
<dbReference type="SUPFAM" id="SSF52540">
    <property type="entry name" value="P-loop containing nucleoside triphosphate hydrolases"/>
    <property type="match status" value="1"/>
</dbReference>
<keyword evidence="9" id="KW-0413">Isomerase</keyword>
<evidence type="ECO:0000256" key="4">
    <source>
        <dbReference type="ARBA" id="ARBA00022741"/>
    </source>
</evidence>
<evidence type="ECO:0000256" key="2">
    <source>
        <dbReference type="ARBA" id="ARBA00022515"/>
    </source>
</evidence>
<keyword evidence="2 12" id="KW-0639">Primosome</keyword>
<dbReference type="CDD" id="cd00984">
    <property type="entry name" value="DnaB_C"/>
    <property type="match status" value="1"/>
</dbReference>
<evidence type="ECO:0000256" key="10">
    <source>
        <dbReference type="ARBA" id="ARBA00048954"/>
    </source>
</evidence>
<accession>A0A1F4ZP70</accession>
<evidence type="ECO:0000259" key="13">
    <source>
        <dbReference type="PROSITE" id="PS51199"/>
    </source>
</evidence>
<dbReference type="AlphaFoldDB" id="A0A1F4ZP70"/>
<evidence type="ECO:0000256" key="7">
    <source>
        <dbReference type="ARBA" id="ARBA00022840"/>
    </source>
</evidence>
<dbReference type="NCBIfam" id="TIGR00665">
    <property type="entry name" value="DnaB"/>
    <property type="match status" value="1"/>
</dbReference>
<dbReference type="Proteomes" id="UP000176424">
    <property type="component" value="Unassembled WGS sequence"/>
</dbReference>
<sequence length="438" mass="49411">MPDLKVPPHSLEAEQSVLGALLIDRDAVVAVVEFLRPEHFYEDKHQKIYEVIMELYQDREPVDLVSVSESLKKKKTVKNVGGTEYLTELVNKVPTAAHAEHYGKLVRDNYTKRQLISAAAKISDMSFDDSGDVRQILDNAESTVFSLAQQHLKQVFTPVKSILAESFDRLDELHKSAGALRGVPSGFSDLDETLAGMQDSNLLILAARPGVGKTAFALNIAQNAAFRYKLPVGFFSLEMSKEELMDRLLVSQAEIDAWKMKTGRLDEDEFSKLSDAMGELYETPLYIDDTPGMSILEMRTKARRLQAEHGLRLVIVDYLQLARPVRNLDNRVAEVSEVSQGLKNLARELKVPVLALSQLSRQVESRGIKKPQLADLRESGAIEQDADVVMFLWRENDEDLENMKLDIAKHRNGALRSLNLRFRGDRIKFYSVEGKRRS</sequence>
<dbReference type="GO" id="GO:1990077">
    <property type="term" value="C:primosome complex"/>
    <property type="evidence" value="ECO:0007669"/>
    <property type="project" value="UniProtKB-UniRule"/>
</dbReference>
<dbReference type="InterPro" id="IPR007692">
    <property type="entry name" value="DNA_helicase_DnaB"/>
</dbReference>
<dbReference type="InterPro" id="IPR003593">
    <property type="entry name" value="AAA+_ATPase"/>
</dbReference>
<protein>
    <recommendedName>
        <fullName evidence="11 12">Replicative DNA helicase</fullName>
        <ecNumber evidence="11 12">5.6.2.3</ecNumber>
    </recommendedName>
</protein>
<dbReference type="SMART" id="SM00382">
    <property type="entry name" value="AAA"/>
    <property type="match status" value="1"/>
</dbReference>
<dbReference type="GO" id="GO:0016887">
    <property type="term" value="F:ATP hydrolysis activity"/>
    <property type="evidence" value="ECO:0007669"/>
    <property type="project" value="RHEA"/>
</dbReference>
<dbReference type="STRING" id="1797263.A2397_05640"/>
<dbReference type="PANTHER" id="PTHR30153">
    <property type="entry name" value="REPLICATIVE DNA HELICASE DNAB"/>
    <property type="match status" value="1"/>
</dbReference>
<evidence type="ECO:0000256" key="8">
    <source>
        <dbReference type="ARBA" id="ARBA00023125"/>
    </source>
</evidence>
<keyword evidence="8 12" id="KW-0238">DNA-binding</keyword>